<evidence type="ECO:0000313" key="4">
    <source>
        <dbReference type="Proteomes" id="UP000283832"/>
    </source>
</evidence>
<evidence type="ECO:0000256" key="1">
    <source>
        <dbReference type="ARBA" id="ARBA00008791"/>
    </source>
</evidence>
<dbReference type="EMBL" id="QXEC01000012">
    <property type="protein sequence ID" value="RIV37728.1"/>
    <property type="molecule type" value="Genomic_DNA"/>
</dbReference>
<evidence type="ECO:0000313" key="3">
    <source>
        <dbReference type="EMBL" id="RIV37728.1"/>
    </source>
</evidence>
<dbReference type="Gene3D" id="3.40.50.620">
    <property type="entry name" value="HUPs"/>
    <property type="match status" value="2"/>
</dbReference>
<dbReference type="InterPro" id="IPR014729">
    <property type="entry name" value="Rossmann-like_a/b/a_fold"/>
</dbReference>
<comment type="similarity">
    <text evidence="1">Belongs to the universal stress protein A family.</text>
</comment>
<dbReference type="InterPro" id="IPR006016">
    <property type="entry name" value="UspA"/>
</dbReference>
<dbReference type="PANTHER" id="PTHR46553">
    <property type="entry name" value="ADENINE NUCLEOTIDE ALPHA HYDROLASES-LIKE SUPERFAMILY PROTEIN"/>
    <property type="match status" value="1"/>
</dbReference>
<dbReference type="Proteomes" id="UP000283832">
    <property type="component" value="Unassembled WGS sequence"/>
</dbReference>
<keyword evidence="4" id="KW-1185">Reference proteome</keyword>
<dbReference type="AlphaFoldDB" id="A0A418MTV9"/>
<dbReference type="PANTHER" id="PTHR46553:SF3">
    <property type="entry name" value="ADENINE NUCLEOTIDE ALPHA HYDROLASES-LIKE SUPERFAMILY PROTEIN"/>
    <property type="match status" value="1"/>
</dbReference>
<feature type="domain" description="UspA" evidence="2">
    <location>
        <begin position="153"/>
        <end position="290"/>
    </location>
</feature>
<evidence type="ECO:0000259" key="2">
    <source>
        <dbReference type="Pfam" id="PF00582"/>
    </source>
</evidence>
<dbReference type="Pfam" id="PF00582">
    <property type="entry name" value="Usp"/>
    <property type="match status" value="2"/>
</dbReference>
<proteinExistence type="inferred from homology"/>
<dbReference type="OrthoDB" id="3174546at2"/>
<feature type="domain" description="UspA" evidence="2">
    <location>
        <begin position="9"/>
        <end position="145"/>
    </location>
</feature>
<sequence>MTSDTGAPVVVGVDGSEIALHAVRAAALEAGYRRRPLRVVHAFIWPLMGVPLGPAPGAPADGGLRNQAEQYVAEAVAEVTKIAAEVPVTGAVVDGAAAAVLLAEADAAALLVLGNRGLGGFAGLLLGSVAVQVSARAESPVLVVRGEPRADGPVVVGVDGSPVSQQAVGFAFDEAARRGTELVAVHAWLYPAPAGPGDILPLVYDLDAFRETEDRTLAESVAGWSERYPQVPVRRLLVRGSPARALVEQSRAAQLVVVGARGRGPLSGLLLGSVSHAVLHHASAPVAVVRTPRTVEGS</sequence>
<dbReference type="PRINTS" id="PR01438">
    <property type="entry name" value="UNVRSLSTRESS"/>
</dbReference>
<comment type="caution">
    <text evidence="3">The sequence shown here is derived from an EMBL/GenBank/DDBJ whole genome shotgun (WGS) entry which is preliminary data.</text>
</comment>
<accession>A0A418MTV9</accession>
<dbReference type="InterPro" id="IPR006015">
    <property type="entry name" value="Universal_stress_UspA"/>
</dbReference>
<gene>
    <name evidence="3" type="ORF">D2L64_14190</name>
</gene>
<organism evidence="3 4">
    <name type="scientific">Micromonospora radicis</name>
    <dbReference type="NCBI Taxonomy" id="1894971"/>
    <lineage>
        <taxon>Bacteria</taxon>
        <taxon>Bacillati</taxon>
        <taxon>Actinomycetota</taxon>
        <taxon>Actinomycetes</taxon>
        <taxon>Micromonosporales</taxon>
        <taxon>Micromonosporaceae</taxon>
        <taxon>Micromonospora</taxon>
    </lineage>
</organism>
<dbReference type="SUPFAM" id="SSF52402">
    <property type="entry name" value="Adenine nucleotide alpha hydrolases-like"/>
    <property type="match status" value="2"/>
</dbReference>
<name>A0A418MTV9_9ACTN</name>
<protein>
    <submittedName>
        <fullName evidence="3">Universal stress protein</fullName>
    </submittedName>
</protein>
<dbReference type="RefSeq" id="WP_119576416.1">
    <property type="nucleotide sequence ID" value="NZ_QXEC01000012.1"/>
</dbReference>
<reference evidence="3 4" key="1">
    <citation type="submission" date="2018-08" db="EMBL/GenBank/DDBJ databases">
        <title>Jishengella sp. nov., isolated from a root of Azadirachta indica A. Juss. var. siamensis Valenton.</title>
        <authorList>
            <person name="Kuncharoen N."/>
            <person name="Tanasupawat S."/>
            <person name="Kudo T."/>
            <person name="Ohkuma M."/>
        </authorList>
    </citation>
    <scope>NUCLEOTIDE SEQUENCE [LARGE SCALE GENOMIC DNA]</scope>
    <source>
        <strain evidence="3 4">AZ1-13</strain>
    </source>
</reference>